<proteinExistence type="predicted"/>
<name>A0A1D8IKZ3_9GAMM</name>
<dbReference type="PROSITE" id="PS51257">
    <property type="entry name" value="PROKAR_LIPOPROTEIN"/>
    <property type="match status" value="1"/>
</dbReference>
<evidence type="ECO:0000313" key="1">
    <source>
        <dbReference type="EMBL" id="AOU97140.1"/>
    </source>
</evidence>
<evidence type="ECO:0008006" key="3">
    <source>
        <dbReference type="Google" id="ProtNLM"/>
    </source>
</evidence>
<gene>
    <name evidence="1" type="ORF">BI364_03200</name>
</gene>
<dbReference type="RefSeq" id="WP_070077528.1">
    <property type="nucleotide sequence ID" value="NZ_CP017415.1"/>
</dbReference>
<dbReference type="AlphaFoldDB" id="A0A1D8IKZ3"/>
<organism evidence="1 2">
    <name type="scientific">Acidihalobacter yilgarnensis</name>
    <dbReference type="NCBI Taxonomy" id="2819280"/>
    <lineage>
        <taxon>Bacteria</taxon>
        <taxon>Pseudomonadati</taxon>
        <taxon>Pseudomonadota</taxon>
        <taxon>Gammaproteobacteria</taxon>
        <taxon>Chromatiales</taxon>
        <taxon>Ectothiorhodospiraceae</taxon>
        <taxon>Acidihalobacter</taxon>
    </lineage>
</organism>
<reference evidence="2" key="1">
    <citation type="submission" date="2016-09" db="EMBL/GenBank/DDBJ databases">
        <title>Acidihalobacter prosperus F5.</title>
        <authorList>
            <person name="Khaleque H.N."/>
            <person name="Ramsay J.P."/>
            <person name="Kaksonen A.H."/>
            <person name="Boxall N.J."/>
            <person name="Watkin E.L.J."/>
        </authorList>
    </citation>
    <scope>NUCLEOTIDE SEQUENCE [LARGE SCALE GENOMIC DNA]</scope>
    <source>
        <strain evidence="2">F5</strain>
    </source>
</reference>
<dbReference type="Gene3D" id="3.40.50.10610">
    <property type="entry name" value="ABC-type transport auxiliary lipoprotein component"/>
    <property type="match status" value="1"/>
</dbReference>
<dbReference type="Proteomes" id="UP000095401">
    <property type="component" value="Chromosome"/>
</dbReference>
<accession>A0A1D8IKZ3</accession>
<keyword evidence="2" id="KW-1185">Reference proteome</keyword>
<sequence length="176" mass="18669">MKSRILGLLALCGLLVLSGCATRSLYTSPRPAMSDSAGWAVPVLVNNTATPYAGARAQQMLAALLISHRIDRVQQPPSPADNAALPVHNGEADQAAALAWARAQHLRYALLGSVDEWRYKIGLDGQPAVGFTLRLVDLDNGHTLWSGTAAATGGSREGIAVLAQQTLNRLLDRLLP</sequence>
<dbReference type="KEGG" id="aprs:BI364_03200"/>
<protein>
    <recommendedName>
        <fullName evidence="3">Penicillin-binding protein activator LpoB</fullName>
    </recommendedName>
</protein>
<dbReference type="EMBL" id="CP017415">
    <property type="protein sequence ID" value="AOU97140.1"/>
    <property type="molecule type" value="Genomic_DNA"/>
</dbReference>
<evidence type="ECO:0000313" key="2">
    <source>
        <dbReference type="Proteomes" id="UP000095401"/>
    </source>
</evidence>